<dbReference type="Gene3D" id="3.40.630.30">
    <property type="match status" value="1"/>
</dbReference>
<protein>
    <submittedName>
        <fullName evidence="2">GNAT family protein</fullName>
    </submittedName>
</protein>
<dbReference type="EMBL" id="CP113527">
    <property type="protein sequence ID" value="WDV05159.1"/>
    <property type="molecule type" value="Genomic_DNA"/>
</dbReference>
<accession>A0AAJ5RJH5</accession>
<dbReference type="KEGG" id="liu:OU989_12640"/>
<dbReference type="Pfam" id="PF00583">
    <property type="entry name" value="Acetyltransf_1"/>
    <property type="match status" value="1"/>
</dbReference>
<dbReference type="InterPro" id="IPR016181">
    <property type="entry name" value="Acyl_CoA_acyltransferase"/>
</dbReference>
<organism evidence="2 3">
    <name type="scientific">Lysinibacillus irui</name>
    <dbReference type="NCBI Taxonomy" id="2998077"/>
    <lineage>
        <taxon>Bacteria</taxon>
        <taxon>Bacillati</taxon>
        <taxon>Bacillota</taxon>
        <taxon>Bacilli</taxon>
        <taxon>Bacillales</taxon>
        <taxon>Bacillaceae</taxon>
        <taxon>Lysinibacillus</taxon>
    </lineage>
</organism>
<gene>
    <name evidence="2" type="ORF">OU989_12640</name>
</gene>
<evidence type="ECO:0000313" key="3">
    <source>
        <dbReference type="Proteomes" id="UP001219585"/>
    </source>
</evidence>
<name>A0AAJ5RJH5_9BACI</name>
<dbReference type="SUPFAM" id="SSF55729">
    <property type="entry name" value="Acyl-CoA N-acyltransferases (Nat)"/>
    <property type="match status" value="1"/>
</dbReference>
<dbReference type="CDD" id="cd04301">
    <property type="entry name" value="NAT_SF"/>
    <property type="match status" value="1"/>
</dbReference>
<evidence type="ECO:0000313" key="2">
    <source>
        <dbReference type="EMBL" id="WDV05159.1"/>
    </source>
</evidence>
<dbReference type="RefSeq" id="WP_274793392.1">
    <property type="nucleotide sequence ID" value="NZ_CP113527.1"/>
</dbReference>
<dbReference type="GO" id="GO:0016747">
    <property type="term" value="F:acyltransferase activity, transferring groups other than amino-acyl groups"/>
    <property type="evidence" value="ECO:0007669"/>
    <property type="project" value="InterPro"/>
</dbReference>
<proteinExistence type="predicted"/>
<dbReference type="InterPro" id="IPR000182">
    <property type="entry name" value="GNAT_dom"/>
</dbReference>
<dbReference type="AlphaFoldDB" id="A0AAJ5RJH5"/>
<dbReference type="PROSITE" id="PS51186">
    <property type="entry name" value="GNAT"/>
    <property type="match status" value="1"/>
</dbReference>
<reference evidence="2" key="1">
    <citation type="submission" date="2022-11" db="EMBL/GenBank/DDBJ databases">
        <title>Lysinibacillus irui.</title>
        <authorList>
            <person name="Akintayo S.O."/>
        </authorList>
    </citation>
    <scope>NUCLEOTIDE SEQUENCE</scope>
    <source>
        <strain evidence="2">IRB4-01</strain>
    </source>
</reference>
<dbReference type="Proteomes" id="UP001219585">
    <property type="component" value="Chromosome"/>
</dbReference>
<evidence type="ECO:0000259" key="1">
    <source>
        <dbReference type="PROSITE" id="PS51186"/>
    </source>
</evidence>
<feature type="domain" description="N-acetyltransferase" evidence="1">
    <location>
        <begin position="7"/>
        <end position="158"/>
    </location>
</feature>
<sequence length="158" mass="17967">MQKTANIELVHFSEDYVEQLHSFELPEDQHQFTALPKEISIETVGQYPIVILSDHVPVGFFVLHATDRVKEYSTNPNAMLLTALSIDHQQQGKGYAKKAMFALADFVKQHFNECNEVVLVVNHKNIAAQHLYHKVGFIDNGERRMGPIGEQIVMQLPL</sequence>